<reference evidence="1 2" key="1">
    <citation type="submission" date="2021-06" db="EMBL/GenBank/DDBJ databases">
        <title>Halomicroarcula sp. a new haloarchaeum isolated from saline soil.</title>
        <authorList>
            <person name="Duran-Viseras A."/>
            <person name="Sanchez-Porro C."/>
            <person name="Ventosa A."/>
        </authorList>
    </citation>
    <scope>NUCLEOTIDE SEQUENCE [LARGE SCALE GENOMIC DNA]</scope>
    <source>
        <strain evidence="1 2">F27</strain>
    </source>
</reference>
<dbReference type="EMBL" id="RKLT01000009">
    <property type="protein sequence ID" value="MBX0296652.1"/>
    <property type="molecule type" value="Genomic_DNA"/>
</dbReference>
<keyword evidence="2" id="KW-1185">Reference proteome</keyword>
<evidence type="ECO:0000313" key="1">
    <source>
        <dbReference type="EMBL" id="MBX0296652.1"/>
    </source>
</evidence>
<comment type="caution">
    <text evidence="1">The sequence shown here is derived from an EMBL/GenBank/DDBJ whole genome shotgun (WGS) entry which is preliminary data.</text>
</comment>
<organism evidence="1 2">
    <name type="scientific">Haloarcula nitratireducens</name>
    <dbReference type="NCBI Taxonomy" id="2487749"/>
    <lineage>
        <taxon>Archaea</taxon>
        <taxon>Methanobacteriati</taxon>
        <taxon>Methanobacteriota</taxon>
        <taxon>Stenosarchaea group</taxon>
        <taxon>Halobacteria</taxon>
        <taxon>Halobacteriales</taxon>
        <taxon>Haloarculaceae</taxon>
        <taxon>Haloarcula</taxon>
    </lineage>
</organism>
<name>A0AAW4PHG5_9EURY</name>
<accession>A0AAW4PHG5</accession>
<protein>
    <recommendedName>
        <fullName evidence="3">SseB protein N-terminal domain-containing protein</fullName>
    </recommendedName>
</protein>
<evidence type="ECO:0008006" key="3">
    <source>
        <dbReference type="Google" id="ProtNLM"/>
    </source>
</evidence>
<evidence type="ECO:0000313" key="2">
    <source>
        <dbReference type="Proteomes" id="UP001430455"/>
    </source>
</evidence>
<dbReference type="RefSeq" id="WP_220581245.1">
    <property type="nucleotide sequence ID" value="NZ_RKLT01000009.1"/>
</dbReference>
<dbReference type="Proteomes" id="UP001430455">
    <property type="component" value="Unassembled WGS sequence"/>
</dbReference>
<proteinExistence type="predicted"/>
<sequence length="242" mass="27181">MGLFDGMKDKVNGINEKRKEVERQSNLRATLLAAKTLEDAFVTAYYVPADQPGDGFISVYTLINGKQELIERLKESEYISDIDEGLDLGSKYQSLVVNLTAEGDSLARNLEMLDEPLFGPEERLDQMLADLDTVLTSYLDELISHPGVAYVCPLEDDPDHSMAIFILEDAVEIEYPTDLIMAPFLIDVSMTQVSTEDLLEVKTIFGPLVDSVIDSSPGIYEREDEAERLEFFTRLDNHRMDG</sequence>
<gene>
    <name evidence="1" type="ORF">EGH23_17380</name>
</gene>
<dbReference type="AlphaFoldDB" id="A0AAW4PHG5"/>